<dbReference type="Proteomes" id="UP001160142">
    <property type="component" value="Unassembled WGS sequence"/>
</dbReference>
<dbReference type="InterPro" id="IPR012348">
    <property type="entry name" value="RNR-like"/>
</dbReference>
<sequence>MRELPETSIESGRDAAYPAPDFDVREFARTAHGSFRSDLELGLFREAPLSSDTLRALAYLQVIERATMTHLRSVLVTATHKDARITAFLVTWAYEKYWIADALQQILLAHQPEGATSDAVFRTPVERTIRESIVANIIGVPMIAVHMSLGTVDEWLTQTAYARLSAVENRPELTVVTDQFRQVKARQLEFFEAQARFRLTESPRARSLTRRRLAKTPWPIGAKAEPEAETRFFFDYLFDSREVVDDLDSRIDSLPGQSGLGLIRKATRR</sequence>
<accession>A0ABT6KMG6</accession>
<organism evidence="1 2">
    <name type="scientific">Antiquaquibacter oligotrophicus</name>
    <dbReference type="NCBI Taxonomy" id="2880260"/>
    <lineage>
        <taxon>Bacteria</taxon>
        <taxon>Bacillati</taxon>
        <taxon>Actinomycetota</taxon>
        <taxon>Actinomycetes</taxon>
        <taxon>Micrococcales</taxon>
        <taxon>Microbacteriaceae</taxon>
        <taxon>Antiquaquibacter</taxon>
    </lineage>
</organism>
<reference evidence="1 2" key="1">
    <citation type="submission" date="2023-04" db="EMBL/GenBank/DDBJ databases">
        <title>Genome Encyclopedia of Bacteria and Archaea VI: Functional Genomics of Type Strains.</title>
        <authorList>
            <person name="Whitman W."/>
        </authorList>
    </citation>
    <scope>NUCLEOTIDE SEQUENCE [LARGE SCALE GENOMIC DNA]</scope>
    <source>
        <strain evidence="1 2">SG_E_30_P1</strain>
    </source>
</reference>
<proteinExistence type="predicted"/>
<evidence type="ECO:0000313" key="2">
    <source>
        <dbReference type="Proteomes" id="UP001160142"/>
    </source>
</evidence>
<name>A0ABT6KMG6_9MICO</name>
<dbReference type="Gene3D" id="1.10.620.20">
    <property type="entry name" value="Ribonucleotide Reductase, subunit A"/>
    <property type="match status" value="1"/>
</dbReference>
<dbReference type="RefSeq" id="WP_322133509.1">
    <property type="nucleotide sequence ID" value="NZ_CP085036.1"/>
</dbReference>
<comment type="caution">
    <text evidence="1">The sequence shown here is derived from an EMBL/GenBank/DDBJ whole genome shotgun (WGS) entry which is preliminary data.</text>
</comment>
<dbReference type="EMBL" id="JARXVQ010000001">
    <property type="protein sequence ID" value="MDH6181190.1"/>
    <property type="molecule type" value="Genomic_DNA"/>
</dbReference>
<gene>
    <name evidence="1" type="ORF">M2152_001372</name>
</gene>
<keyword evidence="2" id="KW-1185">Reference proteome</keyword>
<evidence type="ECO:0000313" key="1">
    <source>
        <dbReference type="EMBL" id="MDH6181190.1"/>
    </source>
</evidence>
<protein>
    <submittedName>
        <fullName evidence="1">Uncharacterized protein</fullName>
    </submittedName>
</protein>